<dbReference type="AlphaFoldDB" id="A0A843XDV4"/>
<feature type="transmembrane region" description="Helical" evidence="1">
    <location>
        <begin position="12"/>
        <end position="32"/>
    </location>
</feature>
<evidence type="ECO:0000313" key="3">
    <source>
        <dbReference type="Proteomes" id="UP000652761"/>
    </source>
</evidence>
<keyword evidence="3" id="KW-1185">Reference proteome</keyword>
<evidence type="ECO:0000256" key="1">
    <source>
        <dbReference type="SAM" id="Phobius"/>
    </source>
</evidence>
<sequence length="53" mass="5857">GPFVHDYETERYLVVAGLAVCLACNGVVADLYHQQMSCSHVQCELCSLKVCPR</sequence>
<comment type="caution">
    <text evidence="2">The sequence shown here is derived from an EMBL/GenBank/DDBJ whole genome shotgun (WGS) entry which is preliminary data.</text>
</comment>
<keyword evidence="1" id="KW-0472">Membrane</keyword>
<protein>
    <submittedName>
        <fullName evidence="2">Uncharacterized protein</fullName>
    </submittedName>
</protein>
<name>A0A843XDV4_COLES</name>
<dbReference type="EMBL" id="NMUH01007560">
    <property type="protein sequence ID" value="MQM17463.1"/>
    <property type="molecule type" value="Genomic_DNA"/>
</dbReference>
<gene>
    <name evidence="2" type="ORF">Taro_050435</name>
</gene>
<accession>A0A843XDV4</accession>
<keyword evidence="1" id="KW-1133">Transmembrane helix</keyword>
<dbReference type="Proteomes" id="UP000652761">
    <property type="component" value="Unassembled WGS sequence"/>
</dbReference>
<proteinExistence type="predicted"/>
<feature type="non-terminal residue" evidence="2">
    <location>
        <position position="1"/>
    </location>
</feature>
<reference evidence="2" key="1">
    <citation type="submission" date="2017-07" db="EMBL/GenBank/DDBJ databases">
        <title>Taro Niue Genome Assembly and Annotation.</title>
        <authorList>
            <person name="Atibalentja N."/>
            <person name="Keating K."/>
            <person name="Fields C.J."/>
        </authorList>
    </citation>
    <scope>NUCLEOTIDE SEQUENCE</scope>
    <source>
        <strain evidence="2">Niue_2</strain>
        <tissue evidence="2">Leaf</tissue>
    </source>
</reference>
<keyword evidence="1" id="KW-0812">Transmembrane</keyword>
<evidence type="ECO:0000313" key="2">
    <source>
        <dbReference type="EMBL" id="MQM17463.1"/>
    </source>
</evidence>
<organism evidence="2 3">
    <name type="scientific">Colocasia esculenta</name>
    <name type="common">Wild taro</name>
    <name type="synonym">Arum esculentum</name>
    <dbReference type="NCBI Taxonomy" id="4460"/>
    <lineage>
        <taxon>Eukaryota</taxon>
        <taxon>Viridiplantae</taxon>
        <taxon>Streptophyta</taxon>
        <taxon>Embryophyta</taxon>
        <taxon>Tracheophyta</taxon>
        <taxon>Spermatophyta</taxon>
        <taxon>Magnoliopsida</taxon>
        <taxon>Liliopsida</taxon>
        <taxon>Araceae</taxon>
        <taxon>Aroideae</taxon>
        <taxon>Colocasieae</taxon>
        <taxon>Colocasia</taxon>
    </lineage>
</organism>